<keyword evidence="4" id="KW-1185">Reference proteome</keyword>
<feature type="compositionally biased region" description="Polar residues" evidence="1">
    <location>
        <begin position="262"/>
        <end position="273"/>
    </location>
</feature>
<feature type="region of interest" description="Disordered" evidence="1">
    <location>
        <begin position="1"/>
        <end position="122"/>
    </location>
</feature>
<feature type="transmembrane region" description="Helical" evidence="2">
    <location>
        <begin position="661"/>
        <end position="682"/>
    </location>
</feature>
<feature type="compositionally biased region" description="Basic and acidic residues" evidence="1">
    <location>
        <begin position="21"/>
        <end position="30"/>
    </location>
</feature>
<dbReference type="AlphaFoldDB" id="A0A6A5YDQ1"/>
<keyword evidence="2" id="KW-1133">Transmembrane helix</keyword>
<evidence type="ECO:0000313" key="3">
    <source>
        <dbReference type="EMBL" id="KAF2089606.1"/>
    </source>
</evidence>
<dbReference type="Proteomes" id="UP000799776">
    <property type="component" value="Unassembled WGS sequence"/>
</dbReference>
<evidence type="ECO:0000256" key="1">
    <source>
        <dbReference type="SAM" id="MobiDB-lite"/>
    </source>
</evidence>
<feature type="region of interest" description="Disordered" evidence="1">
    <location>
        <begin position="245"/>
        <end position="279"/>
    </location>
</feature>
<gene>
    <name evidence="3" type="ORF">K490DRAFT_63742</name>
</gene>
<keyword evidence="2" id="KW-0472">Membrane</keyword>
<protein>
    <submittedName>
        <fullName evidence="3">Uncharacterized protein</fullName>
    </submittedName>
</protein>
<accession>A0A6A5YDQ1</accession>
<feature type="compositionally biased region" description="Low complexity" evidence="1">
    <location>
        <begin position="113"/>
        <end position="122"/>
    </location>
</feature>
<evidence type="ECO:0000256" key="2">
    <source>
        <dbReference type="SAM" id="Phobius"/>
    </source>
</evidence>
<sequence>MEDDSGTFGPEPFANRASTPHPRDASDRRLSMHSASGLEAEPSASTPKTEPAERAFSRRSSMHSFSGLEAEPSANTLGTEPAEGASNRRPSMHSLFRAEAAEKSTSKLKTPRSRSASSRRMSISSISGLIRGSLSEFSKPTYDLEVPESGYKIIQYTGLPADHVYAQKTEPDSSTDSPVKTLIKKTKGLFMSPSKKQRQQVVETTAPMFTAPPEKLDLSFSDDEGEGPMERLDDFIARFPDFQADPEEPGITEPGDEARSLWESTAVPTSKPKTNMEGGIRLLTPQPAPVDMDDALVPQRDLGPGLFADDGEAHAVLVRGIPDVVRVQPSNKWPRLNPNGPVLNEYGETVYRKELENVSGGRLLTFKKSNVTAKQRAKLSMAKMAAASKNVVRKTNKWYFAGRFVDLATLDNTLGVVTTQDLTEASLATVSDRHGATGLPLRTLRQFAKQNLSDESALLPALRTFLAFVHNHIMCDCPSLDAYEIQICCIKARKNDKDNEEADDIYRDDFCHWTRDDPHQAPLRIGTSLIGDSFRFQKELELAVQMFEEEEAVPLGGERAKPSWKEKKFFADMLADEETDSVGKGQLAFWYALPHERAAVYAVAPKGDGGERIEVILRVGEESKLKQLTSWMPGKYYHPYSFKRHHSEDFFEAYDVMISHLFIMSISSIFSVFLFCYLLYFLHS</sequence>
<dbReference type="EMBL" id="ML978714">
    <property type="protein sequence ID" value="KAF2089606.1"/>
    <property type="molecule type" value="Genomic_DNA"/>
</dbReference>
<evidence type="ECO:0000313" key="4">
    <source>
        <dbReference type="Proteomes" id="UP000799776"/>
    </source>
</evidence>
<name>A0A6A5YDQ1_9PEZI</name>
<reference evidence="3" key="1">
    <citation type="journal article" date="2020" name="Stud. Mycol.">
        <title>101 Dothideomycetes genomes: a test case for predicting lifestyles and emergence of pathogens.</title>
        <authorList>
            <person name="Haridas S."/>
            <person name="Albert R."/>
            <person name="Binder M."/>
            <person name="Bloem J."/>
            <person name="Labutti K."/>
            <person name="Salamov A."/>
            <person name="Andreopoulos B."/>
            <person name="Baker S."/>
            <person name="Barry K."/>
            <person name="Bills G."/>
            <person name="Bluhm B."/>
            <person name="Cannon C."/>
            <person name="Castanera R."/>
            <person name="Culley D."/>
            <person name="Daum C."/>
            <person name="Ezra D."/>
            <person name="Gonzalez J."/>
            <person name="Henrissat B."/>
            <person name="Kuo A."/>
            <person name="Liang C."/>
            <person name="Lipzen A."/>
            <person name="Lutzoni F."/>
            <person name="Magnuson J."/>
            <person name="Mondo S."/>
            <person name="Nolan M."/>
            <person name="Ohm R."/>
            <person name="Pangilinan J."/>
            <person name="Park H.-J."/>
            <person name="Ramirez L."/>
            <person name="Alfaro M."/>
            <person name="Sun H."/>
            <person name="Tritt A."/>
            <person name="Yoshinaga Y."/>
            <person name="Zwiers L.-H."/>
            <person name="Turgeon B."/>
            <person name="Goodwin S."/>
            <person name="Spatafora J."/>
            <person name="Crous P."/>
            <person name="Grigoriev I."/>
        </authorList>
    </citation>
    <scope>NUCLEOTIDE SEQUENCE</scope>
    <source>
        <strain evidence="3">CBS 121410</strain>
    </source>
</reference>
<proteinExistence type="predicted"/>
<keyword evidence="2" id="KW-0812">Transmembrane</keyword>
<organism evidence="3 4">
    <name type="scientific">Saccharata proteae CBS 121410</name>
    <dbReference type="NCBI Taxonomy" id="1314787"/>
    <lineage>
        <taxon>Eukaryota</taxon>
        <taxon>Fungi</taxon>
        <taxon>Dikarya</taxon>
        <taxon>Ascomycota</taxon>
        <taxon>Pezizomycotina</taxon>
        <taxon>Dothideomycetes</taxon>
        <taxon>Dothideomycetes incertae sedis</taxon>
        <taxon>Botryosphaeriales</taxon>
        <taxon>Saccharataceae</taxon>
        <taxon>Saccharata</taxon>
    </lineage>
</organism>